<protein>
    <recommendedName>
        <fullName evidence="3">DUF2946 domain-containing protein</fullName>
    </recommendedName>
</protein>
<comment type="caution">
    <text evidence="1">The sequence shown here is derived from an EMBL/GenBank/DDBJ whole genome shotgun (WGS) entry which is preliminary data.</text>
</comment>
<accession>A0A418WRU8</accession>
<reference evidence="1 2" key="1">
    <citation type="submission" date="2018-09" db="EMBL/GenBank/DDBJ databases">
        <authorList>
            <person name="Zhu H."/>
        </authorList>
    </citation>
    <scope>NUCLEOTIDE SEQUENCE [LARGE SCALE GENOMIC DNA]</scope>
    <source>
        <strain evidence="1 2">K2R01-6</strain>
    </source>
</reference>
<organism evidence="1 2">
    <name type="scientific">Sphingomonas cavernae</name>
    <dbReference type="NCBI Taxonomy" id="2320861"/>
    <lineage>
        <taxon>Bacteria</taxon>
        <taxon>Pseudomonadati</taxon>
        <taxon>Pseudomonadota</taxon>
        <taxon>Alphaproteobacteria</taxon>
        <taxon>Sphingomonadales</taxon>
        <taxon>Sphingomonadaceae</taxon>
        <taxon>Sphingomonas</taxon>
    </lineage>
</organism>
<evidence type="ECO:0008006" key="3">
    <source>
        <dbReference type="Google" id="ProtNLM"/>
    </source>
</evidence>
<dbReference type="AlphaFoldDB" id="A0A418WRU8"/>
<dbReference type="EMBL" id="QYUM01000002">
    <property type="protein sequence ID" value="RJF93974.1"/>
    <property type="molecule type" value="Genomic_DNA"/>
</dbReference>
<keyword evidence="2" id="KW-1185">Reference proteome</keyword>
<evidence type="ECO:0000313" key="2">
    <source>
        <dbReference type="Proteomes" id="UP000286100"/>
    </source>
</evidence>
<dbReference type="Proteomes" id="UP000286100">
    <property type="component" value="Unassembled WGS sequence"/>
</dbReference>
<sequence>MIPKRGIARLLPTRSILLAMLGVLLLGRMGLGCDAAFATPALPAPMDMSAEALHCSPDSNPAPSSPQSAPTCLAACTFALPAIPVVSAGVAWPESPPQIGAVHALSGVVPAPADPPPRAA</sequence>
<proteinExistence type="predicted"/>
<name>A0A418WRU8_9SPHN</name>
<evidence type="ECO:0000313" key="1">
    <source>
        <dbReference type="EMBL" id="RJF93974.1"/>
    </source>
</evidence>
<gene>
    <name evidence="1" type="ORF">D3876_06805</name>
</gene>